<dbReference type="EMBL" id="CP063458">
    <property type="protein sequence ID" value="QOV91864.1"/>
    <property type="molecule type" value="Genomic_DNA"/>
</dbReference>
<reference evidence="2 3" key="1">
    <citation type="submission" date="2020-10" db="EMBL/GenBank/DDBJ databases">
        <title>Wide distribution of Phycisphaera-like planctomycetes from WD2101 soil group in peatlands and genome analysis of the first cultivated representative.</title>
        <authorList>
            <person name="Dedysh S.N."/>
            <person name="Beletsky A.V."/>
            <person name="Ivanova A."/>
            <person name="Kulichevskaya I.S."/>
            <person name="Suzina N.E."/>
            <person name="Philippov D.A."/>
            <person name="Rakitin A.L."/>
            <person name="Mardanov A.V."/>
            <person name="Ravin N.V."/>
        </authorList>
    </citation>
    <scope>NUCLEOTIDE SEQUENCE [LARGE SCALE GENOMIC DNA]</scope>
    <source>
        <strain evidence="2 3">M1803</strain>
    </source>
</reference>
<dbReference type="Proteomes" id="UP000593765">
    <property type="component" value="Chromosome"/>
</dbReference>
<feature type="region of interest" description="Disordered" evidence="1">
    <location>
        <begin position="1"/>
        <end position="92"/>
    </location>
</feature>
<proteinExistence type="predicted"/>
<name>A0A7M2X2G4_9BACT</name>
<feature type="compositionally biased region" description="Basic and acidic residues" evidence="1">
    <location>
        <begin position="79"/>
        <end position="92"/>
    </location>
</feature>
<protein>
    <submittedName>
        <fullName evidence="2">Uncharacterized protein</fullName>
    </submittedName>
</protein>
<organism evidence="2 3">
    <name type="scientific">Humisphaera borealis</name>
    <dbReference type="NCBI Taxonomy" id="2807512"/>
    <lineage>
        <taxon>Bacteria</taxon>
        <taxon>Pseudomonadati</taxon>
        <taxon>Planctomycetota</taxon>
        <taxon>Phycisphaerae</taxon>
        <taxon>Tepidisphaerales</taxon>
        <taxon>Tepidisphaeraceae</taxon>
        <taxon>Humisphaera</taxon>
    </lineage>
</organism>
<keyword evidence="3" id="KW-1185">Reference proteome</keyword>
<dbReference type="AlphaFoldDB" id="A0A7M2X2G4"/>
<dbReference type="RefSeq" id="WP_206295181.1">
    <property type="nucleotide sequence ID" value="NZ_CP063458.1"/>
</dbReference>
<evidence type="ECO:0000256" key="1">
    <source>
        <dbReference type="SAM" id="MobiDB-lite"/>
    </source>
</evidence>
<evidence type="ECO:0000313" key="3">
    <source>
        <dbReference type="Proteomes" id="UP000593765"/>
    </source>
</evidence>
<gene>
    <name evidence="2" type="ORF">IPV69_11125</name>
</gene>
<dbReference type="KEGG" id="hbs:IPV69_11125"/>
<accession>A0A7M2X2G4</accession>
<evidence type="ECO:0000313" key="2">
    <source>
        <dbReference type="EMBL" id="QOV91864.1"/>
    </source>
</evidence>
<sequence>MTYINPISGTAMAGAAQQEQLSADKTRQLRRQQQVKRNVAAASDHFEHSVENAEEVSPVQEDKRRQQQGGTGSRKKQRKPDEGDLPHIDTTA</sequence>